<gene>
    <name evidence="7" type="primary">LOC107909309</name>
</gene>
<dbReference type="AlphaFoldDB" id="A0A1U8JPT1"/>
<accession>A0A1U8JPT1</accession>
<keyword evidence="6" id="KW-1185">Reference proteome</keyword>
<evidence type="ECO:0000313" key="7">
    <source>
        <dbReference type="RefSeq" id="XP_016692277.1"/>
    </source>
</evidence>
<evidence type="ECO:0000256" key="2">
    <source>
        <dbReference type="ARBA" id="ARBA00022618"/>
    </source>
</evidence>
<comment type="similarity">
    <text evidence="1">Belongs to the cyclin family. Cyclin D subfamily.</text>
</comment>
<dbReference type="SMART" id="SM01332">
    <property type="entry name" value="Cyclin_C"/>
    <property type="match status" value="1"/>
</dbReference>
<dbReference type="Pfam" id="PF02984">
    <property type="entry name" value="Cyclin_C"/>
    <property type="match status" value="1"/>
</dbReference>
<dbReference type="SMR" id="A0A1U8JPT1"/>
<dbReference type="FunFam" id="1.10.472.10:FF:000040">
    <property type="entry name" value="D6-type cyclin"/>
    <property type="match status" value="1"/>
</dbReference>
<keyword evidence="4" id="KW-0131">Cell cycle</keyword>
<dbReference type="GO" id="GO:0000307">
    <property type="term" value="C:cyclin-dependent protein kinase holoenzyme complex"/>
    <property type="evidence" value="ECO:0000318"/>
    <property type="project" value="GO_Central"/>
</dbReference>
<reference evidence="6" key="1">
    <citation type="journal article" date="2020" name="Nat. Genet.">
        <title>Genomic diversifications of five Gossypium allopolyploid species and their impact on cotton improvement.</title>
        <authorList>
            <person name="Chen Z.J."/>
            <person name="Sreedasyam A."/>
            <person name="Ando A."/>
            <person name="Song Q."/>
            <person name="De Santiago L.M."/>
            <person name="Hulse-Kemp A.M."/>
            <person name="Ding M."/>
            <person name="Ye W."/>
            <person name="Kirkbride R.C."/>
            <person name="Jenkins J."/>
            <person name="Plott C."/>
            <person name="Lovell J."/>
            <person name="Lin Y.M."/>
            <person name="Vaughn R."/>
            <person name="Liu B."/>
            <person name="Simpson S."/>
            <person name="Scheffler B.E."/>
            <person name="Wen L."/>
            <person name="Saski C.A."/>
            <person name="Grover C.E."/>
            <person name="Hu G."/>
            <person name="Conover J.L."/>
            <person name="Carlson J.W."/>
            <person name="Shu S."/>
            <person name="Boston L.B."/>
            <person name="Williams M."/>
            <person name="Peterson D.G."/>
            <person name="McGee K."/>
            <person name="Jones D.C."/>
            <person name="Wendel J.F."/>
            <person name="Stelly D.M."/>
            <person name="Grimwood J."/>
            <person name="Schmutz J."/>
        </authorList>
    </citation>
    <scope>NUCLEOTIDE SEQUENCE [LARGE SCALE GENOMIC DNA]</scope>
    <source>
        <strain evidence="6">cv. TM-1</strain>
    </source>
</reference>
<proteinExistence type="inferred from homology"/>
<dbReference type="KEGG" id="ghi:107909309"/>
<dbReference type="GO" id="GO:0051301">
    <property type="term" value="P:cell division"/>
    <property type="evidence" value="ECO:0007669"/>
    <property type="project" value="UniProtKB-KW"/>
</dbReference>
<evidence type="ECO:0000259" key="5">
    <source>
        <dbReference type="SMART" id="SM01332"/>
    </source>
</evidence>
<organism evidence="6 7">
    <name type="scientific">Gossypium hirsutum</name>
    <name type="common">Upland cotton</name>
    <name type="synonym">Gossypium mexicanum</name>
    <dbReference type="NCBI Taxonomy" id="3635"/>
    <lineage>
        <taxon>Eukaryota</taxon>
        <taxon>Viridiplantae</taxon>
        <taxon>Streptophyta</taxon>
        <taxon>Embryophyta</taxon>
        <taxon>Tracheophyta</taxon>
        <taxon>Spermatophyta</taxon>
        <taxon>Magnoliopsida</taxon>
        <taxon>eudicotyledons</taxon>
        <taxon>Gunneridae</taxon>
        <taxon>Pentapetalae</taxon>
        <taxon>rosids</taxon>
        <taxon>malvids</taxon>
        <taxon>Malvales</taxon>
        <taxon>Malvaceae</taxon>
        <taxon>Malvoideae</taxon>
        <taxon>Gossypium</taxon>
    </lineage>
</organism>
<sequence>MELDLENPLSNVNDLFPAASTPSLFLLESHHMPTLYYINTLKATHLDISVRREAISSISQLSCKFGPFLPYLAITYLDRFLSSQGVAVKNQPNTWVLRLVAISCVSLAAKMMKTDFSLADFQGDGGFMFDAQTVERMEYLILGALKWRMRSITPLSFVSFFISLFKVKDPPLKQALKARAVEIIFKAQFDTKLLEFKPSTIAASAVLSASHQLFDGKQFPSFKKAISSCSYVNKENMVKCTNWVEEIAMEGSESIWDYQHICSSGSEITTVTPRTEGDMKRRKINDYGTVIKTVDCPVSKRVLIHGPF</sequence>
<dbReference type="InterPro" id="IPR036915">
    <property type="entry name" value="Cyclin-like_sf"/>
</dbReference>
<dbReference type="InterPro" id="IPR039361">
    <property type="entry name" value="Cyclin"/>
</dbReference>
<keyword evidence="2" id="KW-0132">Cell division</keyword>
<dbReference type="CDD" id="cd20544">
    <property type="entry name" value="CYCLIN_AtCycD-like_rpt2"/>
    <property type="match status" value="1"/>
</dbReference>
<dbReference type="OrthoDB" id="306099at2759"/>
<dbReference type="Pfam" id="PF00134">
    <property type="entry name" value="Cyclin_N"/>
    <property type="match status" value="1"/>
</dbReference>
<evidence type="ECO:0000256" key="4">
    <source>
        <dbReference type="ARBA" id="ARBA00023306"/>
    </source>
</evidence>
<dbReference type="Gene3D" id="1.10.472.10">
    <property type="entry name" value="Cyclin-like"/>
    <property type="match status" value="2"/>
</dbReference>
<protein>
    <submittedName>
        <fullName evidence="7">Cyclin-D6-1 isoform X1</fullName>
    </submittedName>
</protein>
<dbReference type="PaxDb" id="3635-A0A1U8JPT1"/>
<dbReference type="Proteomes" id="UP000818029">
    <property type="component" value="Chromosome D02"/>
</dbReference>
<dbReference type="GeneID" id="107909309"/>
<dbReference type="InterPro" id="IPR004367">
    <property type="entry name" value="Cyclin_C-dom"/>
</dbReference>
<evidence type="ECO:0000256" key="3">
    <source>
        <dbReference type="ARBA" id="ARBA00023127"/>
    </source>
</evidence>
<dbReference type="InterPro" id="IPR006671">
    <property type="entry name" value="Cyclin_N"/>
</dbReference>
<feature type="domain" description="Cyclin C-terminal" evidence="5">
    <location>
        <begin position="152"/>
        <end position="274"/>
    </location>
</feature>
<dbReference type="GO" id="GO:0000082">
    <property type="term" value="P:G1/S transition of mitotic cell cycle"/>
    <property type="evidence" value="ECO:0000318"/>
    <property type="project" value="GO_Central"/>
</dbReference>
<reference evidence="7" key="2">
    <citation type="submission" date="2025-08" db="UniProtKB">
        <authorList>
            <consortium name="RefSeq"/>
        </authorList>
    </citation>
    <scope>IDENTIFICATION</scope>
</reference>
<dbReference type="FunFam" id="1.10.472.10:FF:000060">
    <property type="entry name" value="D6-type cyclin"/>
    <property type="match status" value="1"/>
</dbReference>
<dbReference type="GO" id="GO:0016538">
    <property type="term" value="F:cyclin-dependent protein serine/threonine kinase regulator activity"/>
    <property type="evidence" value="ECO:0000318"/>
    <property type="project" value="GO_Central"/>
</dbReference>
<dbReference type="GO" id="GO:0005634">
    <property type="term" value="C:nucleus"/>
    <property type="evidence" value="ECO:0000318"/>
    <property type="project" value="GO_Central"/>
</dbReference>
<dbReference type="STRING" id="3635.A0A1U8JPT1"/>
<dbReference type="SUPFAM" id="SSF47954">
    <property type="entry name" value="Cyclin-like"/>
    <property type="match status" value="2"/>
</dbReference>
<evidence type="ECO:0000256" key="1">
    <source>
        <dbReference type="ARBA" id="ARBA00009065"/>
    </source>
</evidence>
<dbReference type="PANTHER" id="PTHR10177">
    <property type="entry name" value="CYCLINS"/>
    <property type="match status" value="1"/>
</dbReference>
<keyword evidence="3" id="KW-0195">Cyclin</keyword>
<evidence type="ECO:0000313" key="6">
    <source>
        <dbReference type="Proteomes" id="UP000818029"/>
    </source>
</evidence>
<dbReference type="GO" id="GO:0005737">
    <property type="term" value="C:cytoplasm"/>
    <property type="evidence" value="ECO:0000318"/>
    <property type="project" value="GO_Central"/>
</dbReference>
<name>A0A1U8JPT1_GOSHI</name>
<dbReference type="RefSeq" id="XP_016692277.1">
    <property type="nucleotide sequence ID" value="XM_016836788.2"/>
</dbReference>